<name>A0AAD9P2Y4_RIDPI</name>
<feature type="domain" description="SEA" evidence="2">
    <location>
        <begin position="1"/>
        <end position="101"/>
    </location>
</feature>
<dbReference type="EMBL" id="JAODUO010000175">
    <property type="protein sequence ID" value="KAK2187186.1"/>
    <property type="molecule type" value="Genomic_DNA"/>
</dbReference>
<evidence type="ECO:0000256" key="1">
    <source>
        <dbReference type="SAM" id="MobiDB-lite"/>
    </source>
</evidence>
<evidence type="ECO:0000313" key="4">
    <source>
        <dbReference type="Proteomes" id="UP001209878"/>
    </source>
</evidence>
<dbReference type="AlphaFoldDB" id="A0AAD9P2Y4"/>
<organism evidence="3 4">
    <name type="scientific">Ridgeia piscesae</name>
    <name type="common">Tubeworm</name>
    <dbReference type="NCBI Taxonomy" id="27915"/>
    <lineage>
        <taxon>Eukaryota</taxon>
        <taxon>Metazoa</taxon>
        <taxon>Spiralia</taxon>
        <taxon>Lophotrochozoa</taxon>
        <taxon>Annelida</taxon>
        <taxon>Polychaeta</taxon>
        <taxon>Sedentaria</taxon>
        <taxon>Canalipalpata</taxon>
        <taxon>Sabellida</taxon>
        <taxon>Siboglinidae</taxon>
        <taxon>Ridgeia</taxon>
    </lineage>
</organism>
<dbReference type="SUPFAM" id="SSF82671">
    <property type="entry name" value="SEA domain"/>
    <property type="match status" value="1"/>
</dbReference>
<evidence type="ECO:0000313" key="3">
    <source>
        <dbReference type="EMBL" id="KAK2187186.1"/>
    </source>
</evidence>
<sequence length="128" mass="14030">MRLNLNYTEDMANISSPVYRATEKQFCLVIAGVFQKSLSKCIVEKLRNGSVMVDASLTFIAKRLDTFLRHEPEGNDGGATNAGIGGEGDKGNSTTEQLLDDKLHELTTSVEMFKGAQIFTPTLEQRTG</sequence>
<comment type="caution">
    <text evidence="3">The sequence shown here is derived from an EMBL/GenBank/DDBJ whole genome shotgun (WGS) entry which is preliminary data.</text>
</comment>
<keyword evidence="4" id="KW-1185">Reference proteome</keyword>
<gene>
    <name evidence="3" type="ORF">NP493_176g02029</name>
</gene>
<dbReference type="InterPro" id="IPR000082">
    <property type="entry name" value="SEA_dom"/>
</dbReference>
<proteinExistence type="predicted"/>
<accession>A0AAD9P2Y4</accession>
<reference evidence="3" key="1">
    <citation type="journal article" date="2023" name="Mol. Biol. Evol.">
        <title>Third-Generation Sequencing Reveals the Adaptive Role of the Epigenome in Three Deep-Sea Polychaetes.</title>
        <authorList>
            <person name="Perez M."/>
            <person name="Aroh O."/>
            <person name="Sun Y."/>
            <person name="Lan Y."/>
            <person name="Juniper S.K."/>
            <person name="Young C.R."/>
            <person name="Angers B."/>
            <person name="Qian P.Y."/>
        </authorList>
    </citation>
    <scope>NUCLEOTIDE SEQUENCE</scope>
    <source>
        <strain evidence="3">R07B-5</strain>
    </source>
</reference>
<evidence type="ECO:0000259" key="2">
    <source>
        <dbReference type="PROSITE" id="PS50024"/>
    </source>
</evidence>
<feature type="region of interest" description="Disordered" evidence="1">
    <location>
        <begin position="70"/>
        <end position="96"/>
    </location>
</feature>
<dbReference type="Proteomes" id="UP001209878">
    <property type="component" value="Unassembled WGS sequence"/>
</dbReference>
<dbReference type="InterPro" id="IPR036364">
    <property type="entry name" value="SEA_dom_sf"/>
</dbReference>
<dbReference type="Pfam" id="PF01390">
    <property type="entry name" value="SEA"/>
    <property type="match status" value="1"/>
</dbReference>
<dbReference type="Gene3D" id="3.30.70.960">
    <property type="entry name" value="SEA domain"/>
    <property type="match status" value="1"/>
</dbReference>
<dbReference type="PROSITE" id="PS50024">
    <property type="entry name" value="SEA"/>
    <property type="match status" value="1"/>
</dbReference>
<protein>
    <recommendedName>
        <fullName evidence="2">SEA domain-containing protein</fullName>
    </recommendedName>
</protein>